<feature type="compositionally biased region" description="Basic and acidic residues" evidence="1">
    <location>
        <begin position="801"/>
        <end position="810"/>
    </location>
</feature>
<feature type="compositionally biased region" description="Low complexity" evidence="1">
    <location>
        <begin position="607"/>
        <end position="620"/>
    </location>
</feature>
<evidence type="ECO:0000313" key="3">
    <source>
        <dbReference type="Proteomes" id="UP001303373"/>
    </source>
</evidence>
<proteinExistence type="predicted"/>
<dbReference type="AlphaFoldDB" id="A0AAQ3R2Y6"/>
<reference evidence="2 3" key="1">
    <citation type="submission" date="2023-11" db="EMBL/GenBank/DDBJ databases">
        <title>An acidophilic fungus is an integral part of prey digestion in a carnivorous sundew plant.</title>
        <authorList>
            <person name="Tsai I.J."/>
        </authorList>
    </citation>
    <scope>NUCLEOTIDE SEQUENCE [LARGE SCALE GENOMIC DNA]</scope>
    <source>
        <strain evidence="2">169a</strain>
    </source>
</reference>
<name>A0AAQ3R2Y6_9PEZI</name>
<dbReference type="EMBL" id="CP138581">
    <property type="protein sequence ID" value="WPG98850.1"/>
    <property type="molecule type" value="Genomic_DNA"/>
</dbReference>
<feature type="compositionally biased region" description="Low complexity" evidence="1">
    <location>
        <begin position="762"/>
        <end position="773"/>
    </location>
</feature>
<sequence length="831" mass="90976">MARRSSARIRARDSATPQRVSLSHDALLHTPRTAPQQRLASLLESDEMPGSFPRSPSPVGRMSLAVPRHATTPTNVTPIKPSDEEMHPQLHYQSTAKPLDEARHLGFSNMAPQTEPPRKSVKIANFQGTPTRASATSAVLTSPKFEFTFRREQSLELSPDAKRLMSEMRKEAVRIREQMVASGEGPDNGSTDSIAGRKIAQPKAHKSRFSDVHQSQFQKMDSIAGHASAFRAQKSLTITTPSRQVEKRAPEAPKSLKRSPSKAELDQTEKSAARLLHRTPSKPNLFQPSRGLPRSSTMPNLNKRASESMSSPSKRVKRTEADDVSSNCQNLSHNEKLLPSTPQTNKSLRVMPRVSNFEKLTTPTRSSLARAESVKSTKLSQIPTCFLSASKSVSANTAPGTSPGLLSRSPSKAQIFSKPAAQKTNDADRPIQFMLQSPMKASIKKSSHLQTETPKAIEAPLLARSPMKSSIMKTDDNVSLSIQQQPATPLLLRSPSKLPLQIPEAQEDANGPTSPARSHNKSFMSRLNLPRTSPVKSILRSPQRLYSDDPSKVAAGTHLATPPKFITKLQEPATAPTRKRVDFSSSTKARFEEREASSIPSMDATCPSKITPSKTISSKPLPEPKTEPRRTMVSYPVLPSLGDVGSPSPQKRRETVGPLDFTFRAGSQSIIFSQLPKAPTKEGQPRPRATIRHVSSDFVPMSAPPPPVEGSKKRKFEFENLTSAAQAGAEEKENSEILADAEVQHITVEEDHRPIKRSKPNTTASSTKTADSSRISTKPAEQSKTFRRPTLGVKPKGVKTALKDPKESGPKRPTTISQSRLNALSQPKRRV</sequence>
<evidence type="ECO:0008006" key="4">
    <source>
        <dbReference type="Google" id="ProtNLM"/>
    </source>
</evidence>
<feature type="region of interest" description="Disordered" evidence="1">
    <location>
        <begin position="672"/>
        <end position="831"/>
    </location>
</feature>
<evidence type="ECO:0000313" key="2">
    <source>
        <dbReference type="EMBL" id="WPG98850.1"/>
    </source>
</evidence>
<protein>
    <recommendedName>
        <fullName evidence="4">Erythromycin esterase</fullName>
    </recommendedName>
</protein>
<feature type="compositionally biased region" description="Basic and acidic residues" evidence="1">
    <location>
        <begin position="261"/>
        <end position="272"/>
    </location>
</feature>
<feature type="compositionally biased region" description="Polar residues" evidence="1">
    <location>
        <begin position="814"/>
        <end position="825"/>
    </location>
</feature>
<feature type="region of interest" description="Disordered" evidence="1">
    <location>
        <begin position="1"/>
        <end position="84"/>
    </location>
</feature>
<evidence type="ECO:0000256" key="1">
    <source>
        <dbReference type="SAM" id="MobiDB-lite"/>
    </source>
</evidence>
<feature type="region of interest" description="Disordered" evidence="1">
    <location>
        <begin position="505"/>
        <end position="550"/>
    </location>
</feature>
<dbReference type="Proteomes" id="UP001303373">
    <property type="component" value="Chromosome 2"/>
</dbReference>
<feature type="compositionally biased region" description="Polar residues" evidence="1">
    <location>
        <begin position="511"/>
        <end position="535"/>
    </location>
</feature>
<gene>
    <name evidence="2" type="ORF">R9X50_00164800</name>
</gene>
<organism evidence="2 3">
    <name type="scientific">Acrodontium crateriforme</name>
    <dbReference type="NCBI Taxonomy" id="150365"/>
    <lineage>
        <taxon>Eukaryota</taxon>
        <taxon>Fungi</taxon>
        <taxon>Dikarya</taxon>
        <taxon>Ascomycota</taxon>
        <taxon>Pezizomycotina</taxon>
        <taxon>Dothideomycetes</taxon>
        <taxon>Dothideomycetidae</taxon>
        <taxon>Mycosphaerellales</taxon>
        <taxon>Teratosphaeriaceae</taxon>
        <taxon>Acrodontium</taxon>
    </lineage>
</organism>
<feature type="region of interest" description="Disordered" evidence="1">
    <location>
        <begin position="571"/>
        <end position="654"/>
    </location>
</feature>
<feature type="compositionally biased region" description="Polar residues" evidence="1">
    <location>
        <begin position="774"/>
        <end position="783"/>
    </location>
</feature>
<keyword evidence="3" id="KW-1185">Reference proteome</keyword>
<accession>A0AAQ3R2Y6</accession>
<feature type="region of interest" description="Disordered" evidence="1">
    <location>
        <begin position="235"/>
        <end position="343"/>
    </location>
</feature>